<protein>
    <submittedName>
        <fullName evidence="7">Glutamate-oxaloacetic transaminase3</fullName>
    </submittedName>
</protein>
<reference evidence="7" key="1">
    <citation type="submission" date="2015-12" db="EMBL/GenBank/DDBJ databases">
        <title>Update maize B73 reference genome by single molecule sequencing technologies.</title>
        <authorList>
            <consortium name="Maize Genome Sequencing Project"/>
            <person name="Ware D."/>
        </authorList>
    </citation>
    <scope>NUCLEOTIDE SEQUENCE</scope>
    <source>
        <tissue evidence="7">Seedling</tissue>
    </source>
</reference>
<comment type="cofactor">
    <cofactor evidence="1">
        <name>pyridoxal 5'-phosphate</name>
        <dbReference type="ChEBI" id="CHEBI:597326"/>
    </cofactor>
</comment>
<evidence type="ECO:0000256" key="2">
    <source>
        <dbReference type="ARBA" id="ARBA00011738"/>
    </source>
</evidence>
<feature type="domain" description="Aminotransferase class I/classII large" evidence="6">
    <location>
        <begin position="16"/>
        <end position="77"/>
    </location>
</feature>
<evidence type="ECO:0000256" key="1">
    <source>
        <dbReference type="ARBA" id="ARBA00001933"/>
    </source>
</evidence>
<evidence type="ECO:0000313" key="7">
    <source>
        <dbReference type="EMBL" id="AQK70299.1"/>
    </source>
</evidence>
<dbReference type="SUPFAM" id="SSF53383">
    <property type="entry name" value="PLP-dependent transferases"/>
    <property type="match status" value="1"/>
</dbReference>
<dbReference type="PANTHER" id="PTHR11879">
    <property type="entry name" value="ASPARTATE AMINOTRANSFERASE"/>
    <property type="match status" value="1"/>
</dbReference>
<dbReference type="ExpressionAtlas" id="A0A1D6H678">
    <property type="expression patterns" value="baseline and differential"/>
</dbReference>
<dbReference type="AlphaFoldDB" id="A0A1D6H678"/>
<dbReference type="GO" id="GO:0008483">
    <property type="term" value="F:transaminase activity"/>
    <property type="evidence" value="ECO:0007669"/>
    <property type="project" value="UniProtKB-KW"/>
</dbReference>
<organism evidence="7">
    <name type="scientific">Zea mays</name>
    <name type="common">Maize</name>
    <dbReference type="NCBI Taxonomy" id="4577"/>
    <lineage>
        <taxon>Eukaryota</taxon>
        <taxon>Viridiplantae</taxon>
        <taxon>Streptophyta</taxon>
        <taxon>Embryophyta</taxon>
        <taxon>Tracheophyta</taxon>
        <taxon>Spermatophyta</taxon>
        <taxon>Magnoliopsida</taxon>
        <taxon>Liliopsida</taxon>
        <taxon>Poales</taxon>
        <taxon>Poaceae</taxon>
        <taxon>PACMAD clade</taxon>
        <taxon>Panicoideae</taxon>
        <taxon>Andropogonodae</taxon>
        <taxon>Andropogoneae</taxon>
        <taxon>Tripsacinae</taxon>
        <taxon>Zea</taxon>
    </lineage>
</organism>
<evidence type="ECO:0000256" key="5">
    <source>
        <dbReference type="ARBA" id="ARBA00022898"/>
    </source>
</evidence>
<dbReference type="GO" id="GO:0030170">
    <property type="term" value="F:pyridoxal phosphate binding"/>
    <property type="evidence" value="ECO:0007669"/>
    <property type="project" value="InterPro"/>
</dbReference>
<dbReference type="InterPro" id="IPR004839">
    <property type="entry name" value="Aminotransferase_I/II_large"/>
</dbReference>
<dbReference type="InterPro" id="IPR000796">
    <property type="entry name" value="Asp_trans"/>
</dbReference>
<dbReference type="GO" id="GO:0006520">
    <property type="term" value="P:amino acid metabolic process"/>
    <property type="evidence" value="ECO:0007669"/>
    <property type="project" value="InterPro"/>
</dbReference>
<evidence type="ECO:0000256" key="3">
    <source>
        <dbReference type="ARBA" id="ARBA00022576"/>
    </source>
</evidence>
<name>A0A1D6H678_MAIZE</name>
<dbReference type="EMBL" id="CM000781">
    <property type="protein sequence ID" value="AQK70299.1"/>
    <property type="molecule type" value="Genomic_DNA"/>
</dbReference>
<dbReference type="Pfam" id="PF00155">
    <property type="entry name" value="Aminotran_1_2"/>
    <property type="match status" value="1"/>
</dbReference>
<comment type="subunit">
    <text evidence="2">Homodimer.</text>
</comment>
<dbReference type="InterPro" id="IPR015422">
    <property type="entry name" value="PyrdxlP-dep_Trfase_small"/>
</dbReference>
<accession>A0A1D6H678</accession>
<evidence type="ECO:0000256" key="4">
    <source>
        <dbReference type="ARBA" id="ARBA00022679"/>
    </source>
</evidence>
<dbReference type="Gene3D" id="3.90.1150.10">
    <property type="entry name" value="Aspartate Aminotransferase, domain 1"/>
    <property type="match status" value="1"/>
</dbReference>
<dbReference type="InterPro" id="IPR015424">
    <property type="entry name" value="PyrdxlP-dep_Trfase"/>
</dbReference>
<gene>
    <name evidence="7" type="ORF">ZEAMMB73_Zm00001d016198</name>
</gene>
<sequence length="84" mass="9337">MSFPVRIYVLCVLVCGELVSLNKGYISVQIGMFCYSGMTPEQVDRLTNEYHIYMTRNGRISMAGVTTGNVGYLANAIHEVTKPN</sequence>
<keyword evidence="5" id="KW-0663">Pyridoxal phosphate</keyword>
<dbReference type="PANTHER" id="PTHR11879:SF54">
    <property type="entry name" value="ASPARTATE AMINOTRANSFERASE, MITOCHONDRIAL"/>
    <property type="match status" value="1"/>
</dbReference>
<keyword evidence="3" id="KW-0032">Aminotransferase</keyword>
<keyword evidence="4" id="KW-0808">Transferase</keyword>
<evidence type="ECO:0000259" key="6">
    <source>
        <dbReference type="Pfam" id="PF00155"/>
    </source>
</evidence>
<proteinExistence type="predicted"/>